<feature type="binding site" evidence="7">
    <location>
        <position position="120"/>
    </location>
    <ligand>
        <name>Zn(2+)</name>
        <dbReference type="ChEBI" id="CHEBI:29105"/>
        <label>1</label>
    </ligand>
</feature>
<dbReference type="InterPro" id="IPR001279">
    <property type="entry name" value="Metallo-B-lactamas"/>
</dbReference>
<dbReference type="AlphaFoldDB" id="A0A554WZI6"/>
<evidence type="ECO:0000256" key="6">
    <source>
        <dbReference type="ARBA" id="ARBA00022833"/>
    </source>
</evidence>
<keyword evidence="10" id="KW-1185">Reference proteome</keyword>
<dbReference type="GO" id="GO:0017001">
    <property type="term" value="P:antibiotic catabolic process"/>
    <property type="evidence" value="ECO:0007669"/>
    <property type="project" value="InterPro"/>
</dbReference>
<dbReference type="SUPFAM" id="SSF56281">
    <property type="entry name" value="Metallo-hydrolase/oxidoreductase"/>
    <property type="match status" value="1"/>
</dbReference>
<dbReference type="UniPathway" id="UPA00619">
    <property type="reaction ID" value="UER00676"/>
</dbReference>
<comment type="catalytic activity">
    <reaction evidence="1 7">
        <text>an S-(2-hydroxyacyl)glutathione + H2O = a 2-hydroxy carboxylate + glutathione + H(+)</text>
        <dbReference type="Rhea" id="RHEA:21864"/>
        <dbReference type="ChEBI" id="CHEBI:15377"/>
        <dbReference type="ChEBI" id="CHEBI:15378"/>
        <dbReference type="ChEBI" id="CHEBI:57925"/>
        <dbReference type="ChEBI" id="CHEBI:58896"/>
        <dbReference type="ChEBI" id="CHEBI:71261"/>
        <dbReference type="EC" id="3.1.2.6"/>
    </reaction>
</comment>
<dbReference type="CDD" id="cd07723">
    <property type="entry name" value="hydroxyacylglutathione_hydrolase_MBL-fold"/>
    <property type="match status" value="1"/>
</dbReference>
<dbReference type="GO" id="GO:0008270">
    <property type="term" value="F:zinc ion binding"/>
    <property type="evidence" value="ECO:0007669"/>
    <property type="project" value="InterPro"/>
</dbReference>
<dbReference type="GO" id="GO:0008800">
    <property type="term" value="F:beta-lactamase activity"/>
    <property type="evidence" value="ECO:0007669"/>
    <property type="project" value="InterPro"/>
</dbReference>
<comment type="pathway">
    <text evidence="2 7">Secondary metabolite metabolism; methylglyoxal degradation; (R)-lactate from methylglyoxal: step 2/2.</text>
</comment>
<feature type="binding site" evidence="7">
    <location>
        <position position="143"/>
    </location>
    <ligand>
        <name>Zn(2+)</name>
        <dbReference type="ChEBI" id="CHEBI:29105"/>
        <label>1</label>
    </ligand>
</feature>
<evidence type="ECO:0000313" key="9">
    <source>
        <dbReference type="EMBL" id="TSE28996.1"/>
    </source>
</evidence>
<evidence type="ECO:0000256" key="1">
    <source>
        <dbReference type="ARBA" id="ARBA00001623"/>
    </source>
</evidence>
<dbReference type="PIRSF" id="PIRSF005457">
    <property type="entry name" value="Glx"/>
    <property type="match status" value="1"/>
</dbReference>
<name>A0A554WZI6_9BURK</name>
<dbReference type="PANTHER" id="PTHR43705">
    <property type="entry name" value="HYDROXYACYLGLUTATHIONE HYDROLASE"/>
    <property type="match status" value="1"/>
</dbReference>
<feature type="domain" description="Metallo-beta-lactamase" evidence="8">
    <location>
        <begin position="23"/>
        <end position="181"/>
    </location>
</feature>
<dbReference type="GO" id="GO:0019243">
    <property type="term" value="P:methylglyoxal catabolic process to D-lactate via S-lactoyl-glutathione"/>
    <property type="evidence" value="ECO:0007669"/>
    <property type="project" value="UniProtKB-UniRule"/>
</dbReference>
<gene>
    <name evidence="7 9" type="primary">gloB</name>
    <name evidence="9" type="ORF">Ttaiw_02453</name>
</gene>
<dbReference type="InterPro" id="IPR036866">
    <property type="entry name" value="RibonucZ/Hydroxyglut_hydro"/>
</dbReference>
<comment type="function">
    <text evidence="7">Thiolesterase that catalyzes the hydrolysis of S-D-lactoyl-glutathione to form glutathione and D-lactic acid.</text>
</comment>
<dbReference type="PANTHER" id="PTHR43705:SF1">
    <property type="entry name" value="HYDROXYACYLGLUTATHIONE HYDROLASE GLOB"/>
    <property type="match status" value="1"/>
</dbReference>
<keyword evidence="5 7" id="KW-0378">Hydrolase</keyword>
<reference evidence="9 10" key="1">
    <citation type="submission" date="2019-07" db="EMBL/GenBank/DDBJ databases">
        <title>Tepidimonas taiwanensis I1-1 draft genome.</title>
        <authorList>
            <person name="Da Costa M.S."/>
            <person name="Froufe H.J.C."/>
            <person name="Egas C."/>
            <person name="Albuquerque L."/>
        </authorList>
    </citation>
    <scope>NUCLEOTIDE SEQUENCE [LARGE SCALE GENOMIC DNA]</scope>
    <source>
        <strain evidence="9 10">I1-1</strain>
    </source>
</reference>
<dbReference type="STRING" id="307486.GCA_000807215_00577"/>
<evidence type="ECO:0000313" key="10">
    <source>
        <dbReference type="Proteomes" id="UP000317763"/>
    </source>
</evidence>
<sequence>MVPPPAGAAASALRVLPLPAFSDNYIWLLNDGREAWVVDPGDDAPVRRALHEHGLRLTGILLTHHHADHTGGVAALRDATGCRVFGPAGEPLPEPVQRVADGDSVEALGQRWRVLAVPGHTAGHVAYVNDAPPGAPRWLFCGDTLFSAGCGRLFEGTPAQMLASLDRLAALPDDTHVCCAHEYTLSNLRFARTVEPDNDALRVYTEACEVRRAAGQPTLPSTVGVERRVNPFLRSREPGVRRAIQQWDPSADTDAAAFAALRRWKDGFR</sequence>
<feature type="binding site" evidence="7">
    <location>
        <position position="66"/>
    </location>
    <ligand>
        <name>Zn(2+)</name>
        <dbReference type="ChEBI" id="CHEBI:29105"/>
        <label>1</label>
    </ligand>
</feature>
<dbReference type="EC" id="3.1.2.6" evidence="7"/>
<feature type="binding site" evidence="7">
    <location>
        <position position="64"/>
    </location>
    <ligand>
        <name>Zn(2+)</name>
        <dbReference type="ChEBI" id="CHEBI:29105"/>
        <label>1</label>
    </ligand>
</feature>
<evidence type="ECO:0000256" key="7">
    <source>
        <dbReference type="HAMAP-Rule" id="MF_01374"/>
    </source>
</evidence>
<dbReference type="InterPro" id="IPR001018">
    <property type="entry name" value="Beta-lactamase_class-B_CS"/>
</dbReference>
<dbReference type="InterPro" id="IPR050110">
    <property type="entry name" value="Glyoxalase_II_hydrolase"/>
</dbReference>
<evidence type="ECO:0000256" key="3">
    <source>
        <dbReference type="ARBA" id="ARBA00006759"/>
    </source>
</evidence>
<dbReference type="GO" id="GO:0004416">
    <property type="term" value="F:hydroxyacylglutathione hydrolase activity"/>
    <property type="evidence" value="ECO:0007669"/>
    <property type="project" value="UniProtKB-UniRule"/>
</dbReference>
<comment type="cofactor">
    <cofactor evidence="7">
        <name>Zn(2+)</name>
        <dbReference type="ChEBI" id="CHEBI:29105"/>
    </cofactor>
    <text evidence="7">Binds 2 Zn(2+) ions per subunit.</text>
</comment>
<dbReference type="Proteomes" id="UP000317763">
    <property type="component" value="Unassembled WGS sequence"/>
</dbReference>
<evidence type="ECO:0000256" key="5">
    <source>
        <dbReference type="ARBA" id="ARBA00022801"/>
    </source>
</evidence>
<evidence type="ECO:0000256" key="2">
    <source>
        <dbReference type="ARBA" id="ARBA00004963"/>
    </source>
</evidence>
<comment type="subunit">
    <text evidence="7">Monomer.</text>
</comment>
<dbReference type="InterPro" id="IPR017782">
    <property type="entry name" value="Hydroxyacylglutathione_Hdrlase"/>
</dbReference>
<dbReference type="Pfam" id="PF00753">
    <property type="entry name" value="Lactamase_B"/>
    <property type="match status" value="1"/>
</dbReference>
<dbReference type="EMBL" id="VJOM01000042">
    <property type="protein sequence ID" value="TSE28996.1"/>
    <property type="molecule type" value="Genomic_DNA"/>
</dbReference>
<proteinExistence type="inferred from homology"/>
<evidence type="ECO:0000259" key="8">
    <source>
        <dbReference type="SMART" id="SM00849"/>
    </source>
</evidence>
<feature type="binding site" evidence="7">
    <location>
        <position position="181"/>
    </location>
    <ligand>
        <name>Zn(2+)</name>
        <dbReference type="ChEBI" id="CHEBI:29105"/>
        <label>2</label>
    </ligand>
</feature>
<keyword evidence="4 7" id="KW-0479">Metal-binding</keyword>
<dbReference type="PROSITE" id="PS00743">
    <property type="entry name" value="BETA_LACTAMASE_B_1"/>
    <property type="match status" value="1"/>
</dbReference>
<evidence type="ECO:0000256" key="4">
    <source>
        <dbReference type="ARBA" id="ARBA00022723"/>
    </source>
</evidence>
<dbReference type="SMART" id="SM00849">
    <property type="entry name" value="Lactamase_B"/>
    <property type="match status" value="1"/>
</dbReference>
<dbReference type="HAMAP" id="MF_01374">
    <property type="entry name" value="Glyoxalase_2"/>
    <property type="match status" value="1"/>
</dbReference>
<protein>
    <recommendedName>
        <fullName evidence="7">Hydroxyacylglutathione hydrolase</fullName>
        <ecNumber evidence="7">3.1.2.6</ecNumber>
    </recommendedName>
    <alternativeName>
        <fullName evidence="7">Glyoxalase II</fullName>
        <shortName evidence="7">Glx II</shortName>
    </alternativeName>
</protein>
<dbReference type="Gene3D" id="3.60.15.10">
    <property type="entry name" value="Ribonuclease Z/Hydroxyacylglutathione hydrolase-like"/>
    <property type="match status" value="1"/>
</dbReference>
<organism evidence="9 10">
    <name type="scientific">Tepidimonas taiwanensis</name>
    <dbReference type="NCBI Taxonomy" id="307486"/>
    <lineage>
        <taxon>Bacteria</taxon>
        <taxon>Pseudomonadati</taxon>
        <taxon>Pseudomonadota</taxon>
        <taxon>Betaproteobacteria</taxon>
        <taxon>Burkholderiales</taxon>
        <taxon>Tepidimonas</taxon>
    </lineage>
</organism>
<comment type="caution">
    <text evidence="9">The sequence shown here is derived from an EMBL/GenBank/DDBJ whole genome shotgun (WGS) entry which is preliminary data.</text>
</comment>
<feature type="binding site" evidence="7">
    <location>
        <position position="69"/>
    </location>
    <ligand>
        <name>Zn(2+)</name>
        <dbReference type="ChEBI" id="CHEBI:29105"/>
        <label>2</label>
    </ligand>
</feature>
<dbReference type="NCBIfam" id="TIGR03413">
    <property type="entry name" value="GSH_gloB"/>
    <property type="match status" value="1"/>
</dbReference>
<accession>A0A554WZI6</accession>
<dbReference type="InterPro" id="IPR032282">
    <property type="entry name" value="HAGH_C"/>
</dbReference>
<dbReference type="Pfam" id="PF16123">
    <property type="entry name" value="HAGH_C"/>
    <property type="match status" value="1"/>
</dbReference>
<keyword evidence="6 7" id="KW-0862">Zinc</keyword>
<comment type="similarity">
    <text evidence="3 7">Belongs to the metallo-beta-lactamase superfamily. Glyoxalase II family.</text>
</comment>
<dbReference type="InterPro" id="IPR035680">
    <property type="entry name" value="Clx_II_MBL"/>
</dbReference>
<feature type="binding site" evidence="7">
    <location>
        <position position="68"/>
    </location>
    <ligand>
        <name>Zn(2+)</name>
        <dbReference type="ChEBI" id="CHEBI:29105"/>
        <label>2</label>
    </ligand>
</feature>
<feature type="binding site" evidence="7">
    <location>
        <position position="143"/>
    </location>
    <ligand>
        <name>Zn(2+)</name>
        <dbReference type="ChEBI" id="CHEBI:29105"/>
        <label>2</label>
    </ligand>
</feature>